<name>A0A811Q7G6_9POAL</name>
<evidence type="ECO:0008006" key="6">
    <source>
        <dbReference type="Google" id="ProtNLM"/>
    </source>
</evidence>
<protein>
    <recommendedName>
        <fullName evidence="6">Chromo domain-containing protein</fullName>
    </recommendedName>
</protein>
<dbReference type="Gene3D" id="2.40.50.40">
    <property type="match status" value="1"/>
</dbReference>
<dbReference type="EMBL" id="CAJGYO010000008">
    <property type="protein sequence ID" value="CAD6251871.1"/>
    <property type="molecule type" value="Genomic_DNA"/>
</dbReference>
<feature type="region of interest" description="Disordered" evidence="1">
    <location>
        <begin position="102"/>
        <end position="123"/>
    </location>
</feature>
<gene>
    <name evidence="4" type="ORF">NCGR_LOCUS35605</name>
</gene>
<dbReference type="InterPro" id="IPR056924">
    <property type="entry name" value="SH3_Tf2-1"/>
</dbReference>
<feature type="domain" description="Tf2-1-like SH3-like" evidence="3">
    <location>
        <begin position="38"/>
        <end position="101"/>
    </location>
</feature>
<evidence type="ECO:0000313" key="4">
    <source>
        <dbReference type="EMBL" id="CAD6251871.1"/>
    </source>
</evidence>
<evidence type="ECO:0000259" key="2">
    <source>
        <dbReference type="Pfam" id="PF00385"/>
    </source>
</evidence>
<dbReference type="Pfam" id="PF00385">
    <property type="entry name" value="Chromo"/>
    <property type="match status" value="1"/>
</dbReference>
<dbReference type="PANTHER" id="PTHR46148:SF52">
    <property type="entry name" value="OS04G0603800 PROTEIN"/>
    <property type="match status" value="1"/>
</dbReference>
<evidence type="ECO:0000313" key="5">
    <source>
        <dbReference type="Proteomes" id="UP000604825"/>
    </source>
</evidence>
<proteinExistence type="predicted"/>
<dbReference type="InterPro" id="IPR023780">
    <property type="entry name" value="Chromo_domain"/>
</dbReference>
<accession>A0A811Q7G6</accession>
<dbReference type="SUPFAM" id="SSF54160">
    <property type="entry name" value="Chromo domain-like"/>
    <property type="match status" value="1"/>
</dbReference>
<dbReference type="InterPro" id="IPR016197">
    <property type="entry name" value="Chromo-like_dom_sf"/>
</dbReference>
<dbReference type="PANTHER" id="PTHR46148">
    <property type="entry name" value="CHROMO DOMAIN-CONTAINING PROTEIN"/>
    <property type="match status" value="1"/>
</dbReference>
<sequence>MAERATMWASVRQHLLHAQQRMKSQADKGRSERQFNIGDYVFLRLQPYVQSSLAPRAHQKLCFKFFGPYKVVDKIGSVAYKLLLPLGSSIHPVFHVSLLKPAPPSASPPSSSQVPPPPDLSDGLQVPEKILQRRLYHRGSSTVPQLLIKWSGVDFELATWEDADYIVQQFQELRHGDTSCPKGGACQCPSPWRP</sequence>
<organism evidence="4 5">
    <name type="scientific">Miscanthus lutarioriparius</name>
    <dbReference type="NCBI Taxonomy" id="422564"/>
    <lineage>
        <taxon>Eukaryota</taxon>
        <taxon>Viridiplantae</taxon>
        <taxon>Streptophyta</taxon>
        <taxon>Embryophyta</taxon>
        <taxon>Tracheophyta</taxon>
        <taxon>Spermatophyta</taxon>
        <taxon>Magnoliopsida</taxon>
        <taxon>Liliopsida</taxon>
        <taxon>Poales</taxon>
        <taxon>Poaceae</taxon>
        <taxon>PACMAD clade</taxon>
        <taxon>Panicoideae</taxon>
        <taxon>Andropogonodae</taxon>
        <taxon>Andropogoneae</taxon>
        <taxon>Saccharinae</taxon>
        <taxon>Miscanthus</taxon>
    </lineage>
</organism>
<keyword evidence="5" id="KW-1185">Reference proteome</keyword>
<evidence type="ECO:0000256" key="1">
    <source>
        <dbReference type="SAM" id="MobiDB-lite"/>
    </source>
</evidence>
<reference evidence="4" key="1">
    <citation type="submission" date="2020-10" db="EMBL/GenBank/DDBJ databases">
        <authorList>
            <person name="Han B."/>
            <person name="Lu T."/>
            <person name="Zhao Q."/>
            <person name="Huang X."/>
            <person name="Zhao Y."/>
        </authorList>
    </citation>
    <scope>NUCLEOTIDE SEQUENCE</scope>
</reference>
<comment type="caution">
    <text evidence="4">The sequence shown here is derived from an EMBL/GenBank/DDBJ whole genome shotgun (WGS) entry which is preliminary data.</text>
</comment>
<feature type="domain" description="Chromo" evidence="2">
    <location>
        <begin position="126"/>
        <end position="173"/>
    </location>
</feature>
<dbReference type="AlphaFoldDB" id="A0A811Q7G6"/>
<dbReference type="Proteomes" id="UP000604825">
    <property type="component" value="Unassembled WGS sequence"/>
</dbReference>
<dbReference type="OrthoDB" id="779927at2759"/>
<evidence type="ECO:0000259" key="3">
    <source>
        <dbReference type="Pfam" id="PF24626"/>
    </source>
</evidence>
<dbReference type="Pfam" id="PF24626">
    <property type="entry name" value="SH3_Tf2-1"/>
    <property type="match status" value="1"/>
</dbReference>